<reference evidence="4" key="2">
    <citation type="submission" date="2013-04" db="EMBL/GenBank/DDBJ databases">
        <title>Genomic mechanisms accounting for the adaptation to parasitism in nematode-trapping fungi.</title>
        <authorList>
            <person name="Ahren D.G."/>
        </authorList>
    </citation>
    <scope>NUCLEOTIDE SEQUENCE [LARGE SCALE GENOMIC DNA]</scope>
    <source>
        <strain evidence="4">CBS 200.50</strain>
    </source>
</reference>
<name>S8BGN6_DACHA</name>
<comment type="caution">
    <text evidence="3">The sequence shown here is derived from an EMBL/GenBank/DDBJ whole genome shotgun (WGS) entry which is preliminary data.</text>
</comment>
<reference evidence="3 4" key="1">
    <citation type="journal article" date="2013" name="PLoS Genet.">
        <title>Genomic mechanisms accounting for the adaptation to parasitism in nematode-trapping fungi.</title>
        <authorList>
            <person name="Meerupati T."/>
            <person name="Andersson K.M."/>
            <person name="Friman E."/>
            <person name="Kumar D."/>
            <person name="Tunlid A."/>
            <person name="Ahren D."/>
        </authorList>
    </citation>
    <scope>NUCLEOTIDE SEQUENCE [LARGE SCALE GENOMIC DNA]</scope>
    <source>
        <strain evidence="3 4">CBS 200.50</strain>
    </source>
</reference>
<gene>
    <name evidence="3" type="ORF">H072_7804</name>
</gene>
<feature type="signal peptide" evidence="2">
    <location>
        <begin position="1"/>
        <end position="21"/>
    </location>
</feature>
<feature type="chain" id="PRO_5004549016" evidence="2">
    <location>
        <begin position="22"/>
        <end position="470"/>
    </location>
</feature>
<feature type="compositionally biased region" description="Low complexity" evidence="1">
    <location>
        <begin position="273"/>
        <end position="282"/>
    </location>
</feature>
<keyword evidence="2" id="KW-0732">Signal</keyword>
<dbReference type="OMA" id="GDILEWA"/>
<dbReference type="Proteomes" id="UP000015100">
    <property type="component" value="Unassembled WGS sequence"/>
</dbReference>
<proteinExistence type="predicted"/>
<protein>
    <submittedName>
        <fullName evidence="3">Uncharacterized protein</fullName>
    </submittedName>
</protein>
<dbReference type="OrthoDB" id="5350744at2759"/>
<feature type="compositionally biased region" description="Basic and acidic residues" evidence="1">
    <location>
        <begin position="306"/>
        <end position="325"/>
    </location>
</feature>
<organism evidence="3 4">
    <name type="scientific">Dactylellina haptotyla (strain CBS 200.50)</name>
    <name type="common">Nematode-trapping fungus</name>
    <name type="synonym">Monacrosporium haptotylum</name>
    <dbReference type="NCBI Taxonomy" id="1284197"/>
    <lineage>
        <taxon>Eukaryota</taxon>
        <taxon>Fungi</taxon>
        <taxon>Dikarya</taxon>
        <taxon>Ascomycota</taxon>
        <taxon>Pezizomycotina</taxon>
        <taxon>Orbiliomycetes</taxon>
        <taxon>Orbiliales</taxon>
        <taxon>Orbiliaceae</taxon>
        <taxon>Dactylellina</taxon>
    </lineage>
</organism>
<evidence type="ECO:0000313" key="4">
    <source>
        <dbReference type="Proteomes" id="UP000015100"/>
    </source>
</evidence>
<dbReference type="HOGENOM" id="CLU_581417_0_0_1"/>
<dbReference type="AlphaFoldDB" id="S8BGN6"/>
<feature type="compositionally biased region" description="Polar residues" evidence="1">
    <location>
        <begin position="296"/>
        <end position="305"/>
    </location>
</feature>
<evidence type="ECO:0000256" key="1">
    <source>
        <dbReference type="SAM" id="MobiDB-lite"/>
    </source>
</evidence>
<accession>S8BGN6</accession>
<keyword evidence="4" id="KW-1185">Reference proteome</keyword>
<sequence length="470" mass="51981">MTQTRHLLSVSLCSFLSLVSALRIGVEFLDEDTRKPLGLPPWQVCRPPDEHPEWGVIVIDPTVTLCALQGPEAATDGQGMEEDWKWRSSFRRPADFATYTYVHIVGPVSSIPMSNNPDKPSTSWFGYGVNSYKDYEASIFEVTRYSEDGNGTPQSISLANPLAVGDILEWAGPNSGDLEDYQLRLGSNTEGGTQRIMRSDDPVHDFPPIRLTVIQLDEMDILEDPEAFAYREGRLLEDQEPLIDIGDRIDSIVKNHKKQAAIASEAIEDSEISSESRSASGSRRGGLGRSLLSKLTFGTTNVQSPEESKEEIRPPKARDPAEIKGWRSRLNPFKAATKPQMVENTQVDNGVISENVKSKSRWGGLFGKGKVTKTDVVASVEPEIIPIENPVVKEPADIPVQASTVKSLLQRLPKIMKQKHREPPNVLEDQGDVIEEIDEEEALRQSSFKPPLNYGSDVFGGNVDFGNEGL</sequence>
<feature type="region of interest" description="Disordered" evidence="1">
    <location>
        <begin position="263"/>
        <end position="328"/>
    </location>
</feature>
<evidence type="ECO:0000256" key="2">
    <source>
        <dbReference type="SAM" id="SignalP"/>
    </source>
</evidence>
<dbReference type="EMBL" id="AQGS01000548">
    <property type="protein sequence ID" value="EPS38453.1"/>
    <property type="molecule type" value="Genomic_DNA"/>
</dbReference>
<evidence type="ECO:0000313" key="3">
    <source>
        <dbReference type="EMBL" id="EPS38453.1"/>
    </source>
</evidence>